<feature type="region of interest" description="Disordered" evidence="3">
    <location>
        <begin position="455"/>
        <end position="482"/>
    </location>
</feature>
<dbReference type="Gene3D" id="1.25.10.10">
    <property type="entry name" value="Leucine-rich Repeat Variant"/>
    <property type="match status" value="1"/>
</dbReference>
<evidence type="ECO:0000259" key="4">
    <source>
        <dbReference type="PROSITE" id="PS50303"/>
    </source>
</evidence>
<feature type="compositionally biased region" description="Polar residues" evidence="3">
    <location>
        <begin position="224"/>
        <end position="240"/>
    </location>
</feature>
<feature type="repeat" description="Pumilio" evidence="2">
    <location>
        <begin position="625"/>
        <end position="660"/>
    </location>
</feature>
<reference evidence="5 6" key="1">
    <citation type="submission" date="2020-07" db="EMBL/GenBank/DDBJ databases">
        <title>The yeast mating-type switching endonuclease HO is a domesticated member of an unorthodox homing genetic element family.</title>
        <authorList>
            <person name="Coughlan A.Y."/>
            <person name="Lombardi L."/>
            <person name="Braun-Galleani S."/>
            <person name="Martos A.R."/>
            <person name="Galeote V."/>
            <person name="Bigey F."/>
            <person name="Dequin S."/>
            <person name="Byrne K.P."/>
            <person name="Wolfe K.H."/>
        </authorList>
    </citation>
    <scope>NUCLEOTIDE SEQUENCE [LARGE SCALE GENOMIC DNA]</scope>
    <source>
        <strain evidence="5 6">NRRL Y-6702</strain>
    </source>
</reference>
<feature type="region of interest" description="Disordered" evidence="3">
    <location>
        <begin position="219"/>
        <end position="295"/>
    </location>
</feature>
<dbReference type="PROSITE" id="PS50303">
    <property type="entry name" value="PUM_HD"/>
    <property type="match status" value="1"/>
</dbReference>
<dbReference type="AlphaFoldDB" id="A0A7H9B4K2"/>
<dbReference type="InterPro" id="IPR011989">
    <property type="entry name" value="ARM-like"/>
</dbReference>
<proteinExistence type="predicted"/>
<dbReference type="FunFam" id="1.25.10.10:FF:000237">
    <property type="entry name" value="Pumilio homolog 9"/>
    <property type="match status" value="1"/>
</dbReference>
<feature type="compositionally biased region" description="Polar residues" evidence="3">
    <location>
        <begin position="248"/>
        <end position="273"/>
    </location>
</feature>
<protein>
    <recommendedName>
        <fullName evidence="4">PUM-HD domain-containing protein</fullName>
    </recommendedName>
</protein>
<feature type="repeat" description="Pumilio" evidence="2">
    <location>
        <begin position="516"/>
        <end position="551"/>
    </location>
</feature>
<feature type="repeat" description="Pumilio" evidence="2">
    <location>
        <begin position="697"/>
        <end position="736"/>
    </location>
</feature>
<feature type="repeat" description="Pumilio" evidence="2">
    <location>
        <begin position="771"/>
        <end position="814"/>
    </location>
</feature>
<evidence type="ECO:0000256" key="1">
    <source>
        <dbReference type="ARBA" id="ARBA00022737"/>
    </source>
</evidence>
<dbReference type="GO" id="GO:0010629">
    <property type="term" value="P:negative regulation of gene expression"/>
    <property type="evidence" value="ECO:0007669"/>
    <property type="project" value="UniProtKB-ARBA"/>
</dbReference>
<sequence>MSVDPNTKEEYSGVDPLVSETLDSALEQLHLDDLGEDTASTIPQELKVPNVDDAYSYNTGIVPSHMFPHPQMIGMGFIPFQQMIHVPQQNGFFPPPEFGNTGPPMGTNAPDAIIFNNSTDGSVFSSGNPVTQPETTNFRAALINDKTAPAPTGSNDPLWYASNPRVQTMVDPVAASSAIEDSAFLDDRFPPRAPGGAIRRQTFHAISTNDLINTAAASAVAEPDSTTLRIPESTRASPSIRSEKFPSSIPTNSTAQTAAVRTQSTSLEGSDGQQLFGKKEDSIDGSRSTEIGKGKEPTYAAAYPYGGPLLHPNPVLAGHSPPVSQPAYGIPSPFHGAYGFASHFQFSPVIGNPNSQVPVSNSPNAHSLTQIPVLADAAMTPTVNSHPNAKNVSSPPEDQSNIYSPHQAIHQQGGKPPPWLYGSHPFGMAHPHSIPQGHPHMMHPSSVHALNNHTNQMNGRGGSHNGGNRGGRTGYSGNSKNKHNKNSHFYHNGSFSGEKHRKNEDASRYADANLQDFVGSIYSLCKDQHGCRFLQKQLDLLGSEAADLIFTETRDYTVELMTDSFGNYLVQKLLERVNLEQRITLTRIAAPHFLYIATNPHGTRALQKLVESIETSEEAKIIIDSLKDSIVQLSKDLNGNHIVQKCLQKLKPENLQFIFDAVCNNCINVATHRHGCCVLQRCLDHGSYEQRQALCMELLAHVNVLTLDPFGNYVVQYIITKESEDKTYKFTDRIVDILTPKLCQLSLHKFGSNVIEKILRTPEVSDSVISSFLKNNGETEVQALLNDCYGNYVLQTMLDMSRDNSRVNYERLLEVVRPLIVGPVRNTPHGRRIVSILQLDQSATNV</sequence>
<dbReference type="InterPro" id="IPR033133">
    <property type="entry name" value="PUM-HD"/>
</dbReference>
<gene>
    <name evidence="5" type="ORF">HG535_0E03900</name>
</gene>
<accession>A0A7H9B4K2</accession>
<dbReference type="RefSeq" id="XP_037145033.1">
    <property type="nucleotide sequence ID" value="XM_037289138.1"/>
</dbReference>
<dbReference type="SMART" id="SM00025">
    <property type="entry name" value="Pumilio"/>
    <property type="match status" value="8"/>
</dbReference>
<dbReference type="EMBL" id="CP058608">
    <property type="protein sequence ID" value="QLG73306.1"/>
    <property type="molecule type" value="Genomic_DNA"/>
</dbReference>
<feature type="domain" description="PUM-HD" evidence="4">
    <location>
        <begin position="495"/>
        <end position="841"/>
    </location>
</feature>
<dbReference type="PROSITE" id="PS50302">
    <property type="entry name" value="PUM"/>
    <property type="match status" value="7"/>
</dbReference>
<feature type="repeat" description="Pumilio" evidence="2">
    <location>
        <begin position="588"/>
        <end position="624"/>
    </location>
</feature>
<dbReference type="Pfam" id="PF00806">
    <property type="entry name" value="PUF"/>
    <property type="match status" value="8"/>
</dbReference>
<evidence type="ECO:0000313" key="5">
    <source>
        <dbReference type="EMBL" id="QLG73306.1"/>
    </source>
</evidence>
<evidence type="ECO:0000256" key="2">
    <source>
        <dbReference type="PROSITE-ProRule" id="PRU00317"/>
    </source>
</evidence>
<dbReference type="InterPro" id="IPR033712">
    <property type="entry name" value="Pumilio_RNA-bd"/>
</dbReference>
<feature type="region of interest" description="Disordered" evidence="3">
    <location>
        <begin position="386"/>
        <end position="416"/>
    </location>
</feature>
<dbReference type="GO" id="GO:0005737">
    <property type="term" value="C:cytoplasm"/>
    <property type="evidence" value="ECO:0007669"/>
    <property type="project" value="TreeGrafter"/>
</dbReference>
<dbReference type="CDD" id="cd07920">
    <property type="entry name" value="Pumilio"/>
    <property type="match status" value="1"/>
</dbReference>
<dbReference type="PANTHER" id="PTHR12537:SF13">
    <property type="entry name" value="PUMILIO HOMOLOGY DOMAIN FAMILY MEMBER 4"/>
    <property type="match status" value="1"/>
</dbReference>
<dbReference type="GO" id="GO:0080090">
    <property type="term" value="P:regulation of primary metabolic process"/>
    <property type="evidence" value="ECO:0007669"/>
    <property type="project" value="UniProtKB-ARBA"/>
</dbReference>
<dbReference type="GO" id="GO:0003729">
    <property type="term" value="F:mRNA binding"/>
    <property type="evidence" value="ECO:0007669"/>
    <property type="project" value="TreeGrafter"/>
</dbReference>
<dbReference type="Proteomes" id="UP000509704">
    <property type="component" value="Chromosome 5"/>
</dbReference>
<feature type="repeat" description="Pumilio" evidence="2">
    <location>
        <begin position="661"/>
        <end position="696"/>
    </location>
</feature>
<dbReference type="KEGG" id="zmk:HG535_0E03900"/>
<dbReference type="OrthoDB" id="668540at2759"/>
<dbReference type="SUPFAM" id="SSF48371">
    <property type="entry name" value="ARM repeat"/>
    <property type="match status" value="1"/>
</dbReference>
<organism evidence="5 6">
    <name type="scientific">Zygotorulaspora mrakii</name>
    <name type="common">Zygosaccharomyces mrakii</name>
    <dbReference type="NCBI Taxonomy" id="42260"/>
    <lineage>
        <taxon>Eukaryota</taxon>
        <taxon>Fungi</taxon>
        <taxon>Dikarya</taxon>
        <taxon>Ascomycota</taxon>
        <taxon>Saccharomycotina</taxon>
        <taxon>Saccharomycetes</taxon>
        <taxon>Saccharomycetales</taxon>
        <taxon>Saccharomycetaceae</taxon>
        <taxon>Zygotorulaspora</taxon>
    </lineage>
</organism>
<feature type="compositionally biased region" description="Gly residues" evidence="3">
    <location>
        <begin position="459"/>
        <end position="474"/>
    </location>
</feature>
<evidence type="ECO:0000313" key="6">
    <source>
        <dbReference type="Proteomes" id="UP000509704"/>
    </source>
</evidence>
<feature type="compositionally biased region" description="Polar residues" evidence="3">
    <location>
        <begin position="386"/>
        <end position="404"/>
    </location>
</feature>
<dbReference type="GO" id="GO:0010608">
    <property type="term" value="P:post-transcriptional regulation of gene expression"/>
    <property type="evidence" value="ECO:0007669"/>
    <property type="project" value="TreeGrafter"/>
</dbReference>
<feature type="repeat" description="Pumilio" evidence="2">
    <location>
        <begin position="552"/>
        <end position="587"/>
    </location>
</feature>
<dbReference type="InterPro" id="IPR001313">
    <property type="entry name" value="Pumilio_RNA-bd_rpt"/>
</dbReference>
<name>A0A7H9B4K2_ZYGMR</name>
<keyword evidence="6" id="KW-1185">Reference proteome</keyword>
<evidence type="ECO:0000256" key="3">
    <source>
        <dbReference type="SAM" id="MobiDB-lite"/>
    </source>
</evidence>
<dbReference type="InterPro" id="IPR016024">
    <property type="entry name" value="ARM-type_fold"/>
</dbReference>
<dbReference type="GeneID" id="59237048"/>
<keyword evidence="1" id="KW-0677">Repeat</keyword>
<dbReference type="PANTHER" id="PTHR12537">
    <property type="entry name" value="RNA BINDING PROTEIN PUMILIO-RELATED"/>
    <property type="match status" value="1"/>
</dbReference>